<evidence type="ECO:0000256" key="3">
    <source>
        <dbReference type="ARBA" id="ARBA00023125"/>
    </source>
</evidence>
<dbReference type="InterPro" id="IPR036388">
    <property type="entry name" value="WH-like_DNA-bd_sf"/>
</dbReference>
<dbReference type="Pfam" id="PF00126">
    <property type="entry name" value="HTH_1"/>
    <property type="match status" value="1"/>
</dbReference>
<gene>
    <name evidence="7" type="ORF">IOQ59_10410</name>
</gene>
<dbReference type="GO" id="GO:0003677">
    <property type="term" value="F:DNA binding"/>
    <property type="evidence" value="ECO:0007669"/>
    <property type="project" value="UniProtKB-KW"/>
</dbReference>
<dbReference type="GO" id="GO:0032993">
    <property type="term" value="C:protein-DNA complex"/>
    <property type="evidence" value="ECO:0007669"/>
    <property type="project" value="TreeGrafter"/>
</dbReference>
<comment type="similarity">
    <text evidence="1">Belongs to the LysR transcriptional regulatory family.</text>
</comment>
<accession>A0A8J7FHC4</accession>
<dbReference type="SUPFAM" id="SSF46785">
    <property type="entry name" value="Winged helix' DNA-binding domain"/>
    <property type="match status" value="1"/>
</dbReference>
<keyword evidence="5" id="KW-0804">Transcription</keyword>
<evidence type="ECO:0000256" key="2">
    <source>
        <dbReference type="ARBA" id="ARBA00023015"/>
    </source>
</evidence>
<dbReference type="InterPro" id="IPR000847">
    <property type="entry name" value="LysR_HTH_N"/>
</dbReference>
<name>A0A8J7FHC4_9GAMM</name>
<comment type="caution">
    <text evidence="7">The sequence shown here is derived from an EMBL/GenBank/DDBJ whole genome shotgun (WGS) entry which is preliminary data.</text>
</comment>
<protein>
    <submittedName>
        <fullName evidence="7">LysR family transcriptional regulator</fullName>
    </submittedName>
</protein>
<keyword evidence="3" id="KW-0238">DNA-binding</keyword>
<dbReference type="FunFam" id="1.10.10.10:FF:000001">
    <property type="entry name" value="LysR family transcriptional regulator"/>
    <property type="match status" value="1"/>
</dbReference>
<proteinExistence type="inferred from homology"/>
<dbReference type="CDD" id="cd08411">
    <property type="entry name" value="PBP2_OxyR"/>
    <property type="match status" value="1"/>
</dbReference>
<dbReference type="SUPFAM" id="SSF53850">
    <property type="entry name" value="Periplasmic binding protein-like II"/>
    <property type="match status" value="1"/>
</dbReference>
<keyword evidence="8" id="KW-1185">Reference proteome</keyword>
<keyword evidence="4" id="KW-0010">Activator</keyword>
<dbReference type="RefSeq" id="WP_193953227.1">
    <property type="nucleotide sequence ID" value="NZ_JADEYS010000009.1"/>
</dbReference>
<reference evidence="7" key="1">
    <citation type="submission" date="2020-10" db="EMBL/GenBank/DDBJ databases">
        <title>Bacterium isolated from coastal waters sediment.</title>
        <authorList>
            <person name="Chen R.-J."/>
            <person name="Lu D.-C."/>
            <person name="Zhu K.-L."/>
            <person name="Du Z.-J."/>
        </authorList>
    </citation>
    <scope>NUCLEOTIDE SEQUENCE</scope>
    <source>
        <strain evidence="7">N1Y112</strain>
    </source>
</reference>
<dbReference type="Gene3D" id="1.10.10.10">
    <property type="entry name" value="Winged helix-like DNA-binding domain superfamily/Winged helix DNA-binding domain"/>
    <property type="match status" value="1"/>
</dbReference>
<dbReference type="InterPro" id="IPR036390">
    <property type="entry name" value="WH_DNA-bd_sf"/>
</dbReference>
<dbReference type="PANTHER" id="PTHR30346">
    <property type="entry name" value="TRANSCRIPTIONAL DUAL REGULATOR HCAR-RELATED"/>
    <property type="match status" value="1"/>
</dbReference>
<evidence type="ECO:0000256" key="4">
    <source>
        <dbReference type="ARBA" id="ARBA00023159"/>
    </source>
</evidence>
<evidence type="ECO:0000256" key="5">
    <source>
        <dbReference type="ARBA" id="ARBA00023163"/>
    </source>
</evidence>
<dbReference type="Gene3D" id="3.40.190.10">
    <property type="entry name" value="Periplasmic binding protein-like II"/>
    <property type="match status" value="2"/>
</dbReference>
<evidence type="ECO:0000313" key="8">
    <source>
        <dbReference type="Proteomes" id="UP000640333"/>
    </source>
</evidence>
<dbReference type="PRINTS" id="PR00039">
    <property type="entry name" value="HTHLYSR"/>
</dbReference>
<dbReference type="Proteomes" id="UP000640333">
    <property type="component" value="Unassembled WGS sequence"/>
</dbReference>
<dbReference type="EMBL" id="JADEYS010000009">
    <property type="protein sequence ID" value="MBE9397673.1"/>
    <property type="molecule type" value="Genomic_DNA"/>
</dbReference>
<dbReference type="GO" id="GO:0003700">
    <property type="term" value="F:DNA-binding transcription factor activity"/>
    <property type="evidence" value="ECO:0007669"/>
    <property type="project" value="InterPro"/>
</dbReference>
<evidence type="ECO:0000259" key="6">
    <source>
        <dbReference type="PROSITE" id="PS50931"/>
    </source>
</evidence>
<evidence type="ECO:0000313" key="7">
    <source>
        <dbReference type="EMBL" id="MBE9397673.1"/>
    </source>
</evidence>
<keyword evidence="2" id="KW-0805">Transcription regulation</keyword>
<dbReference type="PANTHER" id="PTHR30346:SF26">
    <property type="entry name" value="HYDROGEN PEROXIDE-INDUCIBLE GENES ACTIVATOR"/>
    <property type="match status" value="1"/>
</dbReference>
<dbReference type="AlphaFoldDB" id="A0A8J7FHC4"/>
<dbReference type="Pfam" id="PF03466">
    <property type="entry name" value="LysR_substrate"/>
    <property type="match status" value="1"/>
</dbReference>
<dbReference type="InterPro" id="IPR005119">
    <property type="entry name" value="LysR_subst-bd"/>
</dbReference>
<feature type="domain" description="HTH lysR-type" evidence="6">
    <location>
        <begin position="6"/>
        <end position="63"/>
    </location>
</feature>
<evidence type="ECO:0000256" key="1">
    <source>
        <dbReference type="ARBA" id="ARBA00009437"/>
    </source>
</evidence>
<dbReference type="PROSITE" id="PS50931">
    <property type="entry name" value="HTH_LYSR"/>
    <property type="match status" value="1"/>
</dbReference>
<organism evidence="7 8">
    <name type="scientific">Pontibacterium sinense</name>
    <dbReference type="NCBI Taxonomy" id="2781979"/>
    <lineage>
        <taxon>Bacteria</taxon>
        <taxon>Pseudomonadati</taxon>
        <taxon>Pseudomonadota</taxon>
        <taxon>Gammaproteobacteria</taxon>
        <taxon>Oceanospirillales</taxon>
        <taxon>Oceanospirillaceae</taxon>
        <taxon>Pontibacterium</taxon>
    </lineage>
</organism>
<sequence length="311" mass="35092">MAIETPTIKQLEYFVRLAESTTFRGAAEQLKISQPTLTAQIYNLEKTLNLTLIERSRSGATLTPAGRDLLANARQVLEEMNGLLDQAAMMNHGPGGTFRMGVSPTIGPYLLPYILPGLHQTYASLKLFVRENTPKTLELDLLEGRLDLVLISQPFGTPRFTTEVLYEEPLKLITPEDHPLAKLEQVEAHHLHGQNILTLEEQYSSYHQMELLCSELGATIARDYEGSSLDALRQMVIMGMGLTFVPSLYIHSEIHQPQGLSVRDVENLNLHRTLVLAWRKNSPNRGFYRQLAEMIRSLVKTNLSDARLNFR</sequence>